<dbReference type="Pfam" id="PF00069">
    <property type="entry name" value="Pkinase"/>
    <property type="match status" value="1"/>
</dbReference>
<dbReference type="GO" id="GO:0033612">
    <property type="term" value="F:receptor serine/threonine kinase binding"/>
    <property type="evidence" value="ECO:0007669"/>
    <property type="project" value="TreeGrafter"/>
</dbReference>
<dbReference type="InterPro" id="IPR032675">
    <property type="entry name" value="LRR_dom_sf"/>
</dbReference>
<dbReference type="InterPro" id="IPR008271">
    <property type="entry name" value="Ser/Thr_kinase_AS"/>
</dbReference>
<dbReference type="EMBL" id="JAJJMB010011222">
    <property type="protein sequence ID" value="KAI3903499.1"/>
    <property type="molecule type" value="Genomic_DNA"/>
</dbReference>
<keyword evidence="4" id="KW-0808">Transferase</keyword>
<reference evidence="19" key="1">
    <citation type="submission" date="2022-04" db="EMBL/GenBank/DDBJ databases">
        <title>A functionally conserved STORR gene fusion in Papaver species that diverged 16.8 million years ago.</title>
        <authorList>
            <person name="Catania T."/>
        </authorList>
    </citation>
    <scope>NUCLEOTIDE SEQUENCE</scope>
    <source>
        <strain evidence="19">S-188037</strain>
    </source>
</reference>
<feature type="binding site" evidence="15">
    <location>
        <position position="677"/>
    </location>
    <ligand>
        <name>ATP</name>
        <dbReference type="ChEBI" id="CHEBI:30616"/>
    </ligand>
</feature>
<evidence type="ECO:0000256" key="15">
    <source>
        <dbReference type="PROSITE-ProRule" id="PRU10141"/>
    </source>
</evidence>
<evidence type="ECO:0000256" key="1">
    <source>
        <dbReference type="ARBA" id="ARBA00004167"/>
    </source>
</evidence>
<evidence type="ECO:0000256" key="10">
    <source>
        <dbReference type="ARBA" id="ARBA00022840"/>
    </source>
</evidence>
<dbReference type="InterPro" id="IPR050647">
    <property type="entry name" value="Plant_LRR-RLKs"/>
</dbReference>
<keyword evidence="13" id="KW-0675">Receptor</keyword>
<keyword evidence="2" id="KW-0723">Serine/threonine-protein kinase</keyword>
<dbReference type="GO" id="GO:0016020">
    <property type="term" value="C:membrane"/>
    <property type="evidence" value="ECO:0007669"/>
    <property type="project" value="UniProtKB-SubCell"/>
</dbReference>
<evidence type="ECO:0000256" key="2">
    <source>
        <dbReference type="ARBA" id="ARBA00022527"/>
    </source>
</evidence>
<dbReference type="PROSITE" id="PS00108">
    <property type="entry name" value="PROTEIN_KINASE_ST"/>
    <property type="match status" value="1"/>
</dbReference>
<keyword evidence="7" id="KW-0677">Repeat</keyword>
<sequence>MGTQTISFLLFLFLSLFTNLSFQANTDNQSHFFTLMKQSLRGIPFPSWNVTGNSYCNYTGIGCDSRGYVIDMDFSGWSVSGNFPGDVCSYLPELRSLRIGHANINGNFPAGISNCTLLEELNMTSLGLTGILPDFSSMKLLRILDLSYNLFSGVFPESITNLTNLEVLNFNENSNFNYWKLSEVISRLSKLRVMVLSTCMLQGPIPKSIGNMLELVDLELSGNLLSGPIPAELGKLKKLRQLELYYNQHLSGEIPEELGNLTELIDLDLSVNQLTGKIPESICKLPKLQVVQLYNNSLSGGIPSAIGDSKSLTMLSLYDNFLTGEVPKNLGASSEMLVLDLSENRLTGELPPNICKGGKLKYLLVLQNLFTGELPESYAKCESLLRFRVSYNHLQGSIPPGLLALPHASIIDLSFNNLDGSIPNSIANAKNLSELFLQKNRLSGSLPPEISQAGNLVKIDLSSNLISGPIPVEIGNLRKLNLLMLQGNKLNSSIPTTLSSLKYLNVLDLSSNQLTGTIPESICELLPNSINFSNNNLSGPVPLSLIRGGLAESLIGNPGLCVYVNTSVSNLFPVCQQLSSSSKRKANHIWVIAVVVVIIGLALLIQRRYSKDRSTLEQDEFITTSSFSYEVQSFHKISFDQREIVEALVDKNIVGHGGSGTVFKIELKSGHTVAVKKLWTRKTKDPSLEDQLSVDKELKTEVQTLGSIRHKNIVKLYSYFSSSDLNLLVYEYMPNGNLWDSLHRGRNLLDWPIRHKIALGVAQGLAYLHHDLLPPIIHRDIKSTNILLNADYQPKVADFGVAKVLQTKGMDSTTTSVAGTYGYMAPEYSYTSRATTKCDVYSFGVVLMELITGKKPVETEFGESKNIIYWVSCKVETKEGAVEVLDKRLQGLFRDEMIKVLRIAIRCTCKAPTHRPTMNEVVQLLIEADPCKFDTCKSFNKIKDQSHVIKIINPSDL</sequence>
<dbReference type="GO" id="GO:0001653">
    <property type="term" value="F:peptide receptor activity"/>
    <property type="evidence" value="ECO:0007669"/>
    <property type="project" value="UniProtKB-ARBA"/>
</dbReference>
<dbReference type="GO" id="GO:0004674">
    <property type="term" value="F:protein serine/threonine kinase activity"/>
    <property type="evidence" value="ECO:0007669"/>
    <property type="project" value="UniProtKB-KW"/>
</dbReference>
<evidence type="ECO:0000256" key="6">
    <source>
        <dbReference type="ARBA" id="ARBA00022729"/>
    </source>
</evidence>
<comment type="caution">
    <text evidence="19">The sequence shown here is derived from an EMBL/GenBank/DDBJ whole genome shotgun (WGS) entry which is preliminary data.</text>
</comment>
<dbReference type="Proteomes" id="UP001202328">
    <property type="component" value="Unassembled WGS sequence"/>
</dbReference>
<name>A0AAD4SFE5_9MAGN</name>
<evidence type="ECO:0000256" key="8">
    <source>
        <dbReference type="ARBA" id="ARBA00022741"/>
    </source>
</evidence>
<accession>A0AAD4SFE5</accession>
<keyword evidence="5 16" id="KW-0812">Transmembrane</keyword>
<gene>
    <name evidence="19" type="ORF">MKW98_032153</name>
</gene>
<evidence type="ECO:0000256" key="5">
    <source>
        <dbReference type="ARBA" id="ARBA00022692"/>
    </source>
</evidence>
<evidence type="ECO:0000256" key="14">
    <source>
        <dbReference type="ARBA" id="ARBA00023180"/>
    </source>
</evidence>
<dbReference type="GO" id="GO:0005524">
    <property type="term" value="F:ATP binding"/>
    <property type="evidence" value="ECO:0007669"/>
    <property type="project" value="UniProtKB-UniRule"/>
</dbReference>
<dbReference type="PANTHER" id="PTHR48056">
    <property type="entry name" value="LRR RECEPTOR-LIKE SERINE/THREONINE-PROTEIN KINASE-RELATED"/>
    <property type="match status" value="1"/>
</dbReference>
<dbReference type="InterPro" id="IPR001611">
    <property type="entry name" value="Leu-rich_rpt"/>
</dbReference>
<dbReference type="PROSITE" id="PS50011">
    <property type="entry name" value="PROTEIN_KINASE_DOM"/>
    <property type="match status" value="1"/>
</dbReference>
<evidence type="ECO:0000256" key="4">
    <source>
        <dbReference type="ARBA" id="ARBA00022679"/>
    </source>
</evidence>
<dbReference type="InterPro" id="IPR017441">
    <property type="entry name" value="Protein_kinase_ATP_BS"/>
</dbReference>
<protein>
    <recommendedName>
        <fullName evidence="18">Protein kinase domain-containing protein</fullName>
    </recommendedName>
</protein>
<dbReference type="Gene3D" id="3.80.10.10">
    <property type="entry name" value="Ribonuclease Inhibitor"/>
    <property type="match status" value="3"/>
</dbReference>
<evidence type="ECO:0000313" key="19">
    <source>
        <dbReference type="EMBL" id="KAI3903499.1"/>
    </source>
</evidence>
<feature type="transmembrane region" description="Helical" evidence="16">
    <location>
        <begin position="588"/>
        <end position="605"/>
    </location>
</feature>
<dbReference type="FunFam" id="3.30.200.20:FF:000530">
    <property type="entry name" value="receptor protein-tyrosine kinase CEPR1"/>
    <property type="match status" value="1"/>
</dbReference>
<evidence type="ECO:0000259" key="18">
    <source>
        <dbReference type="PROSITE" id="PS50011"/>
    </source>
</evidence>
<keyword evidence="6 17" id="KW-0732">Signal</keyword>
<evidence type="ECO:0000256" key="11">
    <source>
        <dbReference type="ARBA" id="ARBA00022989"/>
    </source>
</evidence>
<dbReference type="Gene3D" id="1.10.510.10">
    <property type="entry name" value="Transferase(Phosphotransferase) domain 1"/>
    <property type="match status" value="1"/>
</dbReference>
<evidence type="ECO:0000256" key="9">
    <source>
        <dbReference type="ARBA" id="ARBA00022777"/>
    </source>
</evidence>
<keyword evidence="20" id="KW-1185">Reference proteome</keyword>
<keyword evidence="11 16" id="KW-1133">Transmembrane helix</keyword>
<feature type="signal peptide" evidence="17">
    <location>
        <begin position="1"/>
        <end position="23"/>
    </location>
</feature>
<dbReference type="SMART" id="SM00369">
    <property type="entry name" value="LRR_TYP"/>
    <property type="match status" value="6"/>
</dbReference>
<evidence type="ECO:0000256" key="17">
    <source>
        <dbReference type="SAM" id="SignalP"/>
    </source>
</evidence>
<dbReference type="SMART" id="SM00220">
    <property type="entry name" value="S_TKc"/>
    <property type="match status" value="1"/>
</dbReference>
<dbReference type="FunFam" id="3.80.10.10:FF:000330">
    <property type="entry name" value="Receptor protein-tyrosine kinase CEPR1"/>
    <property type="match status" value="1"/>
</dbReference>
<evidence type="ECO:0000256" key="3">
    <source>
        <dbReference type="ARBA" id="ARBA00022614"/>
    </source>
</evidence>
<dbReference type="FunFam" id="1.10.510.10:FF:000276">
    <property type="entry name" value="LRR receptor-like serine/threonine-protein kinase RCH1"/>
    <property type="match status" value="1"/>
</dbReference>
<evidence type="ECO:0000313" key="20">
    <source>
        <dbReference type="Proteomes" id="UP001202328"/>
    </source>
</evidence>
<evidence type="ECO:0000256" key="7">
    <source>
        <dbReference type="ARBA" id="ARBA00022737"/>
    </source>
</evidence>
<keyword evidence="9" id="KW-0418">Kinase</keyword>
<evidence type="ECO:0000256" key="12">
    <source>
        <dbReference type="ARBA" id="ARBA00023136"/>
    </source>
</evidence>
<dbReference type="InterPro" id="IPR000719">
    <property type="entry name" value="Prot_kinase_dom"/>
</dbReference>
<keyword evidence="10 15" id="KW-0067">ATP-binding</keyword>
<proteinExistence type="predicted"/>
<dbReference type="PROSITE" id="PS00107">
    <property type="entry name" value="PROTEIN_KINASE_ATP"/>
    <property type="match status" value="1"/>
</dbReference>
<dbReference type="InterPro" id="IPR003591">
    <property type="entry name" value="Leu-rich_rpt_typical-subtyp"/>
</dbReference>
<dbReference type="PANTHER" id="PTHR48056:SF81">
    <property type="entry name" value="RECEPTOR PROTEIN-TYROSINE KINASE CEPR1"/>
    <property type="match status" value="1"/>
</dbReference>
<keyword evidence="3" id="KW-0433">Leucine-rich repeat</keyword>
<dbReference type="SUPFAM" id="SSF52047">
    <property type="entry name" value="RNI-like"/>
    <property type="match status" value="2"/>
</dbReference>
<keyword evidence="12 16" id="KW-0472">Membrane</keyword>
<dbReference type="SUPFAM" id="SSF56112">
    <property type="entry name" value="Protein kinase-like (PK-like)"/>
    <property type="match status" value="1"/>
</dbReference>
<organism evidence="19 20">
    <name type="scientific">Papaver atlanticum</name>
    <dbReference type="NCBI Taxonomy" id="357466"/>
    <lineage>
        <taxon>Eukaryota</taxon>
        <taxon>Viridiplantae</taxon>
        <taxon>Streptophyta</taxon>
        <taxon>Embryophyta</taxon>
        <taxon>Tracheophyta</taxon>
        <taxon>Spermatophyta</taxon>
        <taxon>Magnoliopsida</taxon>
        <taxon>Ranunculales</taxon>
        <taxon>Papaveraceae</taxon>
        <taxon>Papaveroideae</taxon>
        <taxon>Papaver</taxon>
    </lineage>
</organism>
<dbReference type="Pfam" id="PF00560">
    <property type="entry name" value="LRR_1"/>
    <property type="match status" value="9"/>
</dbReference>
<evidence type="ECO:0000256" key="13">
    <source>
        <dbReference type="ARBA" id="ARBA00023170"/>
    </source>
</evidence>
<comment type="subcellular location">
    <subcellularLocation>
        <location evidence="1">Membrane</location>
        <topology evidence="1">Single-pass membrane protein</topology>
    </subcellularLocation>
</comment>
<evidence type="ECO:0000256" key="16">
    <source>
        <dbReference type="SAM" id="Phobius"/>
    </source>
</evidence>
<feature type="domain" description="Protein kinase" evidence="18">
    <location>
        <begin position="648"/>
        <end position="926"/>
    </location>
</feature>
<dbReference type="InterPro" id="IPR011009">
    <property type="entry name" value="Kinase-like_dom_sf"/>
</dbReference>
<feature type="chain" id="PRO_5042034199" description="Protein kinase domain-containing protein" evidence="17">
    <location>
        <begin position="24"/>
        <end position="957"/>
    </location>
</feature>
<dbReference type="Gene3D" id="3.30.200.20">
    <property type="entry name" value="Phosphorylase Kinase, domain 1"/>
    <property type="match status" value="1"/>
</dbReference>
<keyword evidence="8 15" id="KW-0547">Nucleotide-binding</keyword>
<dbReference type="FunFam" id="3.80.10.10:FF:000515">
    <property type="entry name" value="Leucine-rich repeat receptor-like protein kinase"/>
    <property type="match status" value="1"/>
</dbReference>
<keyword evidence="14" id="KW-0325">Glycoprotein</keyword>
<dbReference type="AlphaFoldDB" id="A0AAD4SFE5"/>